<comment type="caution">
    <text evidence="1">The sequence shown here is derived from an EMBL/GenBank/DDBJ whole genome shotgun (WGS) entry which is preliminary data.</text>
</comment>
<dbReference type="Proteomes" id="UP001589870">
    <property type="component" value="Unassembled WGS sequence"/>
</dbReference>
<reference evidence="1 2" key="1">
    <citation type="submission" date="2024-09" db="EMBL/GenBank/DDBJ databases">
        <authorList>
            <person name="Sun Q."/>
            <person name="Mori K."/>
        </authorList>
    </citation>
    <scope>NUCLEOTIDE SEQUENCE [LARGE SCALE GENOMIC DNA]</scope>
    <source>
        <strain evidence="1 2">TBRC 1851</strain>
    </source>
</reference>
<protein>
    <submittedName>
        <fullName evidence="1">Uncharacterized protein</fullName>
    </submittedName>
</protein>
<dbReference type="RefSeq" id="WP_394300461.1">
    <property type="nucleotide sequence ID" value="NZ_JBHMQT010000012.1"/>
</dbReference>
<organism evidence="1 2">
    <name type="scientific">Sphaerimonospora cavernae</name>
    <dbReference type="NCBI Taxonomy" id="1740611"/>
    <lineage>
        <taxon>Bacteria</taxon>
        <taxon>Bacillati</taxon>
        <taxon>Actinomycetota</taxon>
        <taxon>Actinomycetes</taxon>
        <taxon>Streptosporangiales</taxon>
        <taxon>Streptosporangiaceae</taxon>
        <taxon>Sphaerimonospora</taxon>
    </lineage>
</organism>
<name>A0ABV6U1B5_9ACTN</name>
<sequence length="47" mass="5164">MQDRDRSRLDDQVGRSVRLADQAEAIGEVRQAVVPLPGRTHLPLAVA</sequence>
<evidence type="ECO:0000313" key="2">
    <source>
        <dbReference type="Proteomes" id="UP001589870"/>
    </source>
</evidence>
<keyword evidence="2" id="KW-1185">Reference proteome</keyword>
<gene>
    <name evidence="1" type="ORF">ACFHYQ_08060</name>
</gene>
<evidence type="ECO:0000313" key="1">
    <source>
        <dbReference type="EMBL" id="MFC0862247.1"/>
    </source>
</evidence>
<dbReference type="EMBL" id="JBHMQT010000012">
    <property type="protein sequence ID" value="MFC0862247.1"/>
    <property type="molecule type" value="Genomic_DNA"/>
</dbReference>
<proteinExistence type="predicted"/>
<accession>A0ABV6U1B5</accession>